<dbReference type="InterPro" id="IPR036465">
    <property type="entry name" value="vWFA_dom_sf"/>
</dbReference>
<dbReference type="PROSITE" id="PS50234">
    <property type="entry name" value="VWFA"/>
    <property type="match status" value="1"/>
</dbReference>
<organism evidence="2 3">
    <name type="scientific">Dactylosporangium cerinum</name>
    <dbReference type="NCBI Taxonomy" id="1434730"/>
    <lineage>
        <taxon>Bacteria</taxon>
        <taxon>Bacillati</taxon>
        <taxon>Actinomycetota</taxon>
        <taxon>Actinomycetes</taxon>
        <taxon>Micromonosporales</taxon>
        <taxon>Micromonosporaceae</taxon>
        <taxon>Dactylosporangium</taxon>
    </lineage>
</organism>
<dbReference type="Gene3D" id="2.60.40.3670">
    <property type="match status" value="1"/>
</dbReference>
<sequence length="435" mass="46565">MADGHDVLIEVDQNPYLAAGVRQVNAIVTVDVGGAPAGGRPPTVAQVLIIDGSASMAYPQTKLPEAKRALAAAIGALRDDTAFAVVVGTHTAQPVYPAGGGMAAATARTRQEALRAVDALTADGHTRIGRWLTFAAELLAAQPADVRHVVLLTDGRNSEEHQDELRDALRACAGAFVCDCRGIGRDWKGEELLMIADALNGSADAVTDLSALAGDFQAITEKVMGKVLPDLAIRLWTPTGSAVRFVNQVHPRILDLTDRRTDIEPRVGEYPLGTWGAERRDYHVCVDVEPGDVGDEMLAGRISVVRGDRVYAEERILAIWTADEERSTVVSERVQHYTAQTELAGEIQGFTAARREGDEALALARLRRAVELADGSGDAATARSLEQLVDVDDERGTVQLVRRTGDADLAVEVVTVRRTQTVREPGAAARHDAGR</sequence>
<protein>
    <submittedName>
        <fullName evidence="2">VWA domain-containing protein</fullName>
    </submittedName>
</protein>
<dbReference type="EMBL" id="JBHSIU010000130">
    <property type="protein sequence ID" value="MFC5007667.1"/>
    <property type="molecule type" value="Genomic_DNA"/>
</dbReference>
<dbReference type="SUPFAM" id="SSF53300">
    <property type="entry name" value="vWA-like"/>
    <property type="match status" value="1"/>
</dbReference>
<dbReference type="SMART" id="SM00327">
    <property type="entry name" value="VWA"/>
    <property type="match status" value="1"/>
</dbReference>
<gene>
    <name evidence="2" type="ORF">ACFPIJ_58905</name>
</gene>
<dbReference type="Proteomes" id="UP001595912">
    <property type="component" value="Unassembled WGS sequence"/>
</dbReference>
<name>A0ABV9WJE7_9ACTN</name>
<evidence type="ECO:0000313" key="3">
    <source>
        <dbReference type="Proteomes" id="UP001595912"/>
    </source>
</evidence>
<accession>A0ABV9WJE7</accession>
<comment type="caution">
    <text evidence="2">The sequence shown here is derived from an EMBL/GenBank/DDBJ whole genome shotgun (WGS) entry which is preliminary data.</text>
</comment>
<dbReference type="Gene3D" id="1.20.120.1690">
    <property type="match status" value="1"/>
</dbReference>
<evidence type="ECO:0000259" key="1">
    <source>
        <dbReference type="PROSITE" id="PS50234"/>
    </source>
</evidence>
<keyword evidence="3" id="KW-1185">Reference proteome</keyword>
<dbReference type="Pfam" id="PF13768">
    <property type="entry name" value="VWA_3"/>
    <property type="match status" value="1"/>
</dbReference>
<dbReference type="RefSeq" id="WP_380128303.1">
    <property type="nucleotide sequence ID" value="NZ_JBHSIU010000130.1"/>
</dbReference>
<reference evidence="3" key="1">
    <citation type="journal article" date="2019" name="Int. J. Syst. Evol. Microbiol.">
        <title>The Global Catalogue of Microorganisms (GCM) 10K type strain sequencing project: providing services to taxonomists for standard genome sequencing and annotation.</title>
        <authorList>
            <consortium name="The Broad Institute Genomics Platform"/>
            <consortium name="The Broad Institute Genome Sequencing Center for Infectious Disease"/>
            <person name="Wu L."/>
            <person name="Ma J."/>
        </authorList>
    </citation>
    <scope>NUCLEOTIDE SEQUENCE [LARGE SCALE GENOMIC DNA]</scope>
    <source>
        <strain evidence="3">CGMCC 4.7152</strain>
    </source>
</reference>
<evidence type="ECO:0000313" key="2">
    <source>
        <dbReference type="EMBL" id="MFC5007667.1"/>
    </source>
</evidence>
<dbReference type="CDD" id="cd00198">
    <property type="entry name" value="vWFA"/>
    <property type="match status" value="1"/>
</dbReference>
<proteinExistence type="predicted"/>
<dbReference type="Gene3D" id="3.40.50.410">
    <property type="entry name" value="von Willebrand factor, type A domain"/>
    <property type="match status" value="1"/>
</dbReference>
<feature type="domain" description="VWFA" evidence="1">
    <location>
        <begin position="45"/>
        <end position="227"/>
    </location>
</feature>
<dbReference type="InterPro" id="IPR002035">
    <property type="entry name" value="VWF_A"/>
</dbReference>